<feature type="non-terminal residue" evidence="2">
    <location>
        <position position="1"/>
    </location>
</feature>
<accession>L7ETI6</accession>
<feature type="compositionally biased region" description="Basic and acidic residues" evidence="1">
    <location>
        <begin position="25"/>
        <end position="34"/>
    </location>
</feature>
<protein>
    <submittedName>
        <fullName evidence="2">Uncharacterized protein</fullName>
    </submittedName>
</protein>
<evidence type="ECO:0000313" key="2">
    <source>
        <dbReference type="EMBL" id="ELP62332.1"/>
    </source>
</evidence>
<dbReference type="Proteomes" id="UP000010931">
    <property type="component" value="Unassembled WGS sequence"/>
</dbReference>
<dbReference type="AlphaFoldDB" id="L7ETI6"/>
<name>L7ETI6_STRT8</name>
<evidence type="ECO:0000313" key="3">
    <source>
        <dbReference type="Proteomes" id="UP000010931"/>
    </source>
</evidence>
<sequence length="34" mass="3514">PFVCPSGAGGARFAGGGARLRSGRMRADQGWRAH</sequence>
<proteinExistence type="predicted"/>
<gene>
    <name evidence="2" type="ORF">STRTUCAR8_06851</name>
</gene>
<comment type="caution">
    <text evidence="2">The sequence shown here is derived from an EMBL/GenBank/DDBJ whole genome shotgun (WGS) entry which is preliminary data.</text>
</comment>
<dbReference type="EMBL" id="AEJB01000622">
    <property type="protein sequence ID" value="ELP62332.1"/>
    <property type="molecule type" value="Genomic_DNA"/>
</dbReference>
<evidence type="ECO:0000256" key="1">
    <source>
        <dbReference type="SAM" id="MobiDB-lite"/>
    </source>
</evidence>
<feature type="region of interest" description="Disordered" evidence="1">
    <location>
        <begin position="13"/>
        <end position="34"/>
    </location>
</feature>
<organism evidence="2 3">
    <name type="scientific">Streptomyces turgidiscabies (strain Car8)</name>
    <dbReference type="NCBI Taxonomy" id="698760"/>
    <lineage>
        <taxon>Bacteria</taxon>
        <taxon>Bacillati</taxon>
        <taxon>Actinomycetota</taxon>
        <taxon>Actinomycetes</taxon>
        <taxon>Kitasatosporales</taxon>
        <taxon>Streptomycetaceae</taxon>
        <taxon>Streptomyces</taxon>
    </lineage>
</organism>
<keyword evidence="3" id="KW-1185">Reference proteome</keyword>
<reference evidence="2 3" key="1">
    <citation type="journal article" date="2011" name="Plasmid">
        <title>Streptomyces turgidiscabies Car8 contains a modular pathogenicity island that shares virulence genes with other actinobacterial plant pathogens.</title>
        <authorList>
            <person name="Huguet-Tapia J.C."/>
            <person name="Badger J.H."/>
            <person name="Loria R."/>
            <person name="Pettis G.S."/>
        </authorList>
    </citation>
    <scope>NUCLEOTIDE SEQUENCE [LARGE SCALE GENOMIC DNA]</scope>
    <source>
        <strain evidence="2 3">Car8</strain>
    </source>
</reference>